<proteinExistence type="predicted"/>
<reference evidence="3" key="1">
    <citation type="submission" date="2021-02" db="EMBL/GenBank/DDBJ databases">
        <title>Thiocyanate and organic carbon inputs drive convergent selection for specific autotrophic Afipia and Thiobacillus strains within complex microbiomes.</title>
        <authorList>
            <person name="Huddy R.J."/>
            <person name="Sachdeva R."/>
            <person name="Kadzinga F."/>
            <person name="Kantor R.S."/>
            <person name="Harrison S.T.L."/>
            <person name="Banfield J.F."/>
        </authorList>
    </citation>
    <scope>NUCLEOTIDE SEQUENCE</scope>
    <source>
        <strain evidence="3">SCN18_13_7_16_R3_B_64_19</strain>
    </source>
</reference>
<feature type="domain" description="Smr" evidence="2">
    <location>
        <begin position="145"/>
        <end position="226"/>
    </location>
</feature>
<dbReference type="Gene3D" id="3.30.1370.110">
    <property type="match status" value="1"/>
</dbReference>
<dbReference type="RefSeq" id="WP_276732925.1">
    <property type="nucleotide sequence ID" value="NZ_JAFKMR010000040.1"/>
</dbReference>
<feature type="region of interest" description="Disordered" evidence="1">
    <location>
        <begin position="1"/>
        <end position="89"/>
    </location>
</feature>
<dbReference type="Pfam" id="PF01713">
    <property type="entry name" value="Smr"/>
    <property type="match status" value="1"/>
</dbReference>
<dbReference type="PROSITE" id="PS50828">
    <property type="entry name" value="SMR"/>
    <property type="match status" value="1"/>
</dbReference>
<evidence type="ECO:0000313" key="3">
    <source>
        <dbReference type="EMBL" id="MBN8745740.1"/>
    </source>
</evidence>
<evidence type="ECO:0000313" key="4">
    <source>
        <dbReference type="Proteomes" id="UP000664800"/>
    </source>
</evidence>
<gene>
    <name evidence="3" type="ORF">J0I24_15825</name>
</gene>
<evidence type="ECO:0000259" key="2">
    <source>
        <dbReference type="PROSITE" id="PS50828"/>
    </source>
</evidence>
<dbReference type="InterPro" id="IPR002625">
    <property type="entry name" value="Smr_dom"/>
</dbReference>
<feature type="compositionally biased region" description="Pro residues" evidence="1">
    <location>
        <begin position="73"/>
        <end position="87"/>
    </location>
</feature>
<dbReference type="SUPFAM" id="SSF160443">
    <property type="entry name" value="SMR domain-like"/>
    <property type="match status" value="1"/>
</dbReference>
<dbReference type="SMART" id="SM00463">
    <property type="entry name" value="SMR"/>
    <property type="match status" value="1"/>
</dbReference>
<dbReference type="AlphaFoldDB" id="A0A8I1MXT8"/>
<comment type="caution">
    <text evidence="3">The sequence shown here is derived from an EMBL/GenBank/DDBJ whole genome shotgun (WGS) entry which is preliminary data.</text>
</comment>
<dbReference type="Proteomes" id="UP000664800">
    <property type="component" value="Unassembled WGS sequence"/>
</dbReference>
<organism evidence="3 4">
    <name type="scientific">Thiomonas arsenitoxydans (strain DSM 22701 / CIP 110005 / 3As)</name>
    <dbReference type="NCBI Taxonomy" id="426114"/>
    <lineage>
        <taxon>Bacteria</taxon>
        <taxon>Pseudomonadati</taxon>
        <taxon>Pseudomonadota</taxon>
        <taxon>Betaproteobacteria</taxon>
        <taxon>Burkholderiales</taxon>
        <taxon>Thiomonas</taxon>
    </lineage>
</organism>
<dbReference type="PANTHER" id="PTHR35562:SF2">
    <property type="entry name" value="DNA ENDONUCLEASE SMRA-RELATED"/>
    <property type="match status" value="1"/>
</dbReference>
<protein>
    <submittedName>
        <fullName evidence="3">Smr/MutS family protein</fullName>
    </submittedName>
</protein>
<accession>A0A8I1MXT8</accession>
<name>A0A8I1MXT8_THIA3</name>
<evidence type="ECO:0000256" key="1">
    <source>
        <dbReference type="SAM" id="MobiDB-lite"/>
    </source>
</evidence>
<dbReference type="InterPro" id="IPR036063">
    <property type="entry name" value="Smr_dom_sf"/>
</dbReference>
<dbReference type="EMBL" id="JAFKMR010000040">
    <property type="protein sequence ID" value="MBN8745740.1"/>
    <property type="molecule type" value="Genomic_DNA"/>
</dbReference>
<sequence length="235" mass="25882">MKPAAPALKASSQDALRDLRRRLRQPPQPARTKPGSTPPPIAAAPAESVPTSADRALFRAATAGAKVLGASIHPPPPGLQPAPPKPIPHQSLRDERLVLLEAMSDELDLDHLLETDAALSWRREGVGSDTLRKLRRGNWTIQNEIDLHGLRRDEAREALGQFLRTALQREWRCVRVIHGKGLSSPLREPVLKHKVRSWLMQRDEVMAYVQARPSDGGAGALVVLLRSARRTERGG</sequence>
<dbReference type="PANTHER" id="PTHR35562">
    <property type="entry name" value="DNA ENDONUCLEASE SMRA-RELATED"/>
    <property type="match status" value="1"/>
</dbReference>